<proteinExistence type="predicted"/>
<dbReference type="SMART" id="SM01008">
    <property type="entry name" value="Ald_Xan_dh_C"/>
    <property type="match status" value="1"/>
</dbReference>
<dbReference type="InterPro" id="IPR036856">
    <property type="entry name" value="Ald_Oxase/Xan_DH_a/b_sf"/>
</dbReference>
<accession>A0A1H8VXS6</accession>
<reference evidence="5" key="1">
    <citation type="submission" date="2016-10" db="EMBL/GenBank/DDBJ databases">
        <authorList>
            <person name="Varghese N."/>
            <person name="Submissions S."/>
        </authorList>
    </citation>
    <scope>NUCLEOTIDE SEQUENCE [LARGE SCALE GENOMIC DNA]</scope>
    <source>
        <strain evidence="5">DSM 45413</strain>
    </source>
</reference>
<protein>
    <submittedName>
        <fullName evidence="4">Carbon-monoxide dehydrogenase large subunit</fullName>
    </submittedName>
</protein>
<dbReference type="InterPro" id="IPR008274">
    <property type="entry name" value="AldOxase/xan_DH_MoCoBD1"/>
</dbReference>
<dbReference type="InterPro" id="IPR046867">
    <property type="entry name" value="AldOxase/xan_DH_MoCoBD2"/>
</dbReference>
<dbReference type="InterPro" id="IPR016208">
    <property type="entry name" value="Ald_Oxase/xanthine_DH-like"/>
</dbReference>
<dbReference type="PANTHER" id="PTHR11908">
    <property type="entry name" value="XANTHINE DEHYDROGENASE"/>
    <property type="match status" value="1"/>
</dbReference>
<evidence type="ECO:0000256" key="2">
    <source>
        <dbReference type="ARBA" id="ARBA00023002"/>
    </source>
</evidence>
<dbReference type="AlphaFoldDB" id="A0A1H8VXS6"/>
<dbReference type="Proteomes" id="UP000198960">
    <property type="component" value="Unassembled WGS sequence"/>
</dbReference>
<dbReference type="GO" id="GO:0016491">
    <property type="term" value="F:oxidoreductase activity"/>
    <property type="evidence" value="ECO:0007669"/>
    <property type="project" value="UniProtKB-KW"/>
</dbReference>
<dbReference type="STRING" id="673521.SAMN05660991_03843"/>
<dbReference type="Pfam" id="PF20256">
    <property type="entry name" value="MoCoBD_2"/>
    <property type="match status" value="1"/>
</dbReference>
<dbReference type="InterPro" id="IPR000674">
    <property type="entry name" value="Ald_Oxase/Xan_DH_a/b"/>
</dbReference>
<name>A0A1H8VXS6_9ACTN</name>
<keyword evidence="2" id="KW-0560">Oxidoreductase</keyword>
<dbReference type="Gene3D" id="3.30.365.10">
    <property type="entry name" value="Aldehyde oxidase/xanthine dehydrogenase, molybdopterin binding domain"/>
    <property type="match status" value="4"/>
</dbReference>
<evidence type="ECO:0000313" key="5">
    <source>
        <dbReference type="Proteomes" id="UP000198960"/>
    </source>
</evidence>
<dbReference type="GO" id="GO:0005506">
    <property type="term" value="F:iron ion binding"/>
    <property type="evidence" value="ECO:0007669"/>
    <property type="project" value="InterPro"/>
</dbReference>
<dbReference type="Gene3D" id="3.90.1170.50">
    <property type="entry name" value="Aldehyde oxidase/xanthine dehydrogenase, a/b hammerhead"/>
    <property type="match status" value="1"/>
</dbReference>
<dbReference type="InterPro" id="IPR037165">
    <property type="entry name" value="AldOxase/xan_DH_Mopterin-bd_sf"/>
</dbReference>
<dbReference type="PANTHER" id="PTHR11908:SF132">
    <property type="entry name" value="ALDEHYDE OXIDASE 1-RELATED"/>
    <property type="match status" value="1"/>
</dbReference>
<dbReference type="SUPFAM" id="SSF56003">
    <property type="entry name" value="Molybdenum cofactor-binding domain"/>
    <property type="match status" value="1"/>
</dbReference>
<evidence type="ECO:0000259" key="3">
    <source>
        <dbReference type="SMART" id="SM01008"/>
    </source>
</evidence>
<gene>
    <name evidence="4" type="ORF">SAMN05660991_03843</name>
</gene>
<evidence type="ECO:0000256" key="1">
    <source>
        <dbReference type="ARBA" id="ARBA00022505"/>
    </source>
</evidence>
<dbReference type="RefSeq" id="WP_170861184.1">
    <property type="nucleotide sequence ID" value="NZ_FOEE01000014.1"/>
</dbReference>
<dbReference type="EMBL" id="FOEE01000014">
    <property type="protein sequence ID" value="SEP19728.1"/>
    <property type="molecule type" value="Genomic_DNA"/>
</dbReference>
<evidence type="ECO:0000313" key="4">
    <source>
        <dbReference type="EMBL" id="SEP19728.1"/>
    </source>
</evidence>
<dbReference type="Pfam" id="PF02738">
    <property type="entry name" value="MoCoBD_1"/>
    <property type="match status" value="1"/>
</dbReference>
<organism evidence="4 5">
    <name type="scientific">Trujillonella endophytica</name>
    <dbReference type="NCBI Taxonomy" id="673521"/>
    <lineage>
        <taxon>Bacteria</taxon>
        <taxon>Bacillati</taxon>
        <taxon>Actinomycetota</taxon>
        <taxon>Actinomycetes</taxon>
        <taxon>Geodermatophilales</taxon>
        <taxon>Geodermatophilaceae</taxon>
        <taxon>Trujillonella</taxon>
    </lineage>
</organism>
<feature type="domain" description="Aldehyde oxidase/xanthine dehydrogenase a/b hammerhead" evidence="3">
    <location>
        <begin position="30"/>
        <end position="144"/>
    </location>
</feature>
<sequence>MTATQAAPGSGVGRFLGQSVKRREDARLVTGHGRYLEDVLWPDAWHVAFLRSPVARGRISTLDVKAARALPGVRAVLTGADLDPLVKSWWQTAMGKDSPQPPRRLLAADDVRYAGEPIAMVLAESRYLAEDALELIDLDIETQPAIVSDHRGRWGAAKDGELVHPEYGSNVASTLPYPGMPDSNPALEEVLASAPHVVEETFHQHRYICVPMETRGIQARWDPARDLLEIVSSTQNVHEVRSTVSRLLGLSDVQVHARAEDVGGAFGLKCFVDSEELAVAAAAYSQQCAVAWIEDRNENLVAGGHSRTEDLTVSLATDADGKILGIKGHHVEDVGAFPTYGVGGNAGLAMMMLPGPYDVGQYFYSAEAVFSNTCGMTPYRGPFLMETVAREQLIDITAARLGIDPVEFRRRNMIRPDQLPFTTPTGLVLETITPIETLDQATEMIGYADFRKEQAAARAEGRILGIGIASYIEGSPAFGAAGAEQVTVRMDMAGQALVFMGSGSHGQSVETTMAQVVAEELGIDIDDVRIVQGDTISSPYGTGTAGSRTATTFGGAARIAGQKLKEKILQVAAVALEASPDDLEITDGVVSVKGTPGAAIGMEQIAAMAYAGHTMLPADMEPGLEAKHRIRNPPLMFSNACHAAIVEIDRDTGAVEIKRYVVSEDCGNMINPMVVEGQITGGVVQGIGGVFYEHFVYDGDGNPLTTTFLDYLLPTAADVPDIEIGHVITPSNTPGGFKPMGEGGAICSPPALINAVRDALAPFGGLPNVQPLTPEVVLDVIDGVPAV</sequence>
<dbReference type="SUPFAM" id="SSF54665">
    <property type="entry name" value="CO dehydrogenase molybdoprotein N-domain-like"/>
    <property type="match status" value="1"/>
</dbReference>
<keyword evidence="1" id="KW-0500">Molybdenum</keyword>
<dbReference type="Pfam" id="PF01315">
    <property type="entry name" value="Ald_Xan_dh_C"/>
    <property type="match status" value="1"/>
</dbReference>
<keyword evidence="5" id="KW-1185">Reference proteome</keyword>